<name>A0AA46YJD2_9ACTN</name>
<evidence type="ECO:0000313" key="2">
    <source>
        <dbReference type="Proteomes" id="UP001164390"/>
    </source>
</evidence>
<dbReference type="EMBL" id="CP094970">
    <property type="protein sequence ID" value="UYM04212.1"/>
    <property type="molecule type" value="Genomic_DNA"/>
</dbReference>
<evidence type="ECO:0000313" key="1">
    <source>
        <dbReference type="EMBL" id="UYM04212.1"/>
    </source>
</evidence>
<gene>
    <name evidence="1" type="ORF">L0C25_16905</name>
</gene>
<dbReference type="AlphaFoldDB" id="A0AA46YJD2"/>
<dbReference type="KEGG" id="sgrg:L0C25_16905"/>
<reference evidence="1" key="1">
    <citation type="submission" date="2022-01" db="EMBL/GenBank/DDBJ databases">
        <title>Nocardioidaceae gen. sp. A5X3R13.</title>
        <authorList>
            <person name="Lopez Marin M.A."/>
            <person name="Uhlik O."/>
        </authorList>
    </citation>
    <scope>NUCLEOTIDE SEQUENCE</scope>
    <source>
        <strain evidence="1">A5X3R13</strain>
    </source>
</reference>
<accession>A0AA46YJD2</accession>
<dbReference type="Proteomes" id="UP001164390">
    <property type="component" value="Chromosome"/>
</dbReference>
<keyword evidence="2" id="KW-1185">Reference proteome</keyword>
<protein>
    <submittedName>
        <fullName evidence="1">Uncharacterized protein</fullName>
    </submittedName>
</protein>
<dbReference type="RefSeq" id="WP_271632873.1">
    <property type="nucleotide sequence ID" value="NZ_CP094970.1"/>
</dbReference>
<sequence length="108" mass="11343">MAEPLPGDVVAFIGRTGDAAALGLAAKHLPAVRAMVRAYVRGKGFDASTDAPSVDLAAVIVSSCARLVVNPTGTVEESIGELTIRHGTFSGWTLPELAVLHQYRKRAM</sequence>
<proteinExistence type="predicted"/>
<organism evidence="1 2">
    <name type="scientific">Solicola gregarius</name>
    <dbReference type="NCBI Taxonomy" id="2908642"/>
    <lineage>
        <taxon>Bacteria</taxon>
        <taxon>Bacillati</taxon>
        <taxon>Actinomycetota</taxon>
        <taxon>Actinomycetes</taxon>
        <taxon>Propionibacteriales</taxon>
        <taxon>Nocardioidaceae</taxon>
        <taxon>Solicola</taxon>
    </lineage>
</organism>